<protein>
    <submittedName>
        <fullName evidence="1">Uncharacterized protein</fullName>
    </submittedName>
</protein>
<organism evidence="1">
    <name type="scientific">Arundo donax</name>
    <name type="common">Giant reed</name>
    <name type="synonym">Donax arundinaceus</name>
    <dbReference type="NCBI Taxonomy" id="35708"/>
    <lineage>
        <taxon>Eukaryota</taxon>
        <taxon>Viridiplantae</taxon>
        <taxon>Streptophyta</taxon>
        <taxon>Embryophyta</taxon>
        <taxon>Tracheophyta</taxon>
        <taxon>Spermatophyta</taxon>
        <taxon>Magnoliopsida</taxon>
        <taxon>Liliopsida</taxon>
        <taxon>Poales</taxon>
        <taxon>Poaceae</taxon>
        <taxon>PACMAD clade</taxon>
        <taxon>Arundinoideae</taxon>
        <taxon>Arundineae</taxon>
        <taxon>Arundo</taxon>
    </lineage>
</organism>
<evidence type="ECO:0000313" key="1">
    <source>
        <dbReference type="EMBL" id="JAD94315.1"/>
    </source>
</evidence>
<reference evidence="1" key="1">
    <citation type="submission" date="2014-09" db="EMBL/GenBank/DDBJ databases">
        <authorList>
            <person name="Magalhaes I.L.F."/>
            <person name="Oliveira U."/>
            <person name="Santos F.R."/>
            <person name="Vidigal T.H.D.A."/>
            <person name="Brescovit A.D."/>
            <person name="Santos A.J."/>
        </authorList>
    </citation>
    <scope>NUCLEOTIDE SEQUENCE</scope>
    <source>
        <tissue evidence="1">Shoot tissue taken approximately 20 cm above the soil surface</tissue>
    </source>
</reference>
<reference evidence="1" key="2">
    <citation type="journal article" date="2015" name="Data Brief">
        <title>Shoot transcriptome of the giant reed, Arundo donax.</title>
        <authorList>
            <person name="Barrero R.A."/>
            <person name="Guerrero F.D."/>
            <person name="Moolhuijzen P."/>
            <person name="Goolsby J.A."/>
            <person name="Tidwell J."/>
            <person name="Bellgard S.E."/>
            <person name="Bellgard M.I."/>
        </authorList>
    </citation>
    <scope>NUCLEOTIDE SEQUENCE</scope>
    <source>
        <tissue evidence="1">Shoot tissue taken approximately 20 cm above the soil surface</tissue>
    </source>
</reference>
<accession>A0A0A9E8S7</accession>
<dbReference type="AlphaFoldDB" id="A0A0A9E8S7"/>
<sequence>MMLPCEAPLYFGLGTSIVNVSLQVLDHLTISCFYMSSFLSIYHKWNFKCFPHVVPLLTIFCQNHSNCCLNPTTRHRRFVIHK</sequence>
<proteinExistence type="predicted"/>
<dbReference type="EMBL" id="GBRH01203580">
    <property type="protein sequence ID" value="JAD94315.1"/>
    <property type="molecule type" value="Transcribed_RNA"/>
</dbReference>
<name>A0A0A9E8S7_ARUDO</name>